<gene>
    <name evidence="3" type="ORF">LIER_11354</name>
</gene>
<dbReference type="AlphaFoldDB" id="A0AAV3PRR1"/>
<organism evidence="3 4">
    <name type="scientific">Lithospermum erythrorhizon</name>
    <name type="common">Purple gromwell</name>
    <name type="synonym">Lithospermum officinale var. erythrorhizon</name>
    <dbReference type="NCBI Taxonomy" id="34254"/>
    <lineage>
        <taxon>Eukaryota</taxon>
        <taxon>Viridiplantae</taxon>
        <taxon>Streptophyta</taxon>
        <taxon>Embryophyta</taxon>
        <taxon>Tracheophyta</taxon>
        <taxon>Spermatophyta</taxon>
        <taxon>Magnoliopsida</taxon>
        <taxon>eudicotyledons</taxon>
        <taxon>Gunneridae</taxon>
        <taxon>Pentapetalae</taxon>
        <taxon>asterids</taxon>
        <taxon>lamiids</taxon>
        <taxon>Boraginales</taxon>
        <taxon>Boraginaceae</taxon>
        <taxon>Boraginoideae</taxon>
        <taxon>Lithospermeae</taxon>
        <taxon>Lithospermum</taxon>
    </lineage>
</organism>
<sequence>MSIQDSSFTPTPSMDEFDNNETIDGIELGEMVDLNNSQTDGLMAAGALEEQQNTGYGRGIPITTIASESTFSAGKRIIDPKRASIKTQTV</sequence>
<reference evidence="3 4" key="1">
    <citation type="submission" date="2024-01" db="EMBL/GenBank/DDBJ databases">
        <title>The complete chloroplast genome sequence of Lithospermum erythrorhizon: insights into the phylogenetic relationship among Boraginaceae species and the maternal lineages of purple gromwells.</title>
        <authorList>
            <person name="Okada T."/>
            <person name="Watanabe K."/>
        </authorList>
    </citation>
    <scope>NUCLEOTIDE SEQUENCE [LARGE SCALE GENOMIC DNA]</scope>
</reference>
<proteinExistence type="predicted"/>
<evidence type="ECO:0000259" key="2">
    <source>
        <dbReference type="Pfam" id="PF05699"/>
    </source>
</evidence>
<evidence type="ECO:0000313" key="4">
    <source>
        <dbReference type="Proteomes" id="UP001454036"/>
    </source>
</evidence>
<dbReference type="InterPro" id="IPR008906">
    <property type="entry name" value="HATC_C_dom"/>
</dbReference>
<dbReference type="Pfam" id="PF05699">
    <property type="entry name" value="Dimer_Tnp_hAT"/>
    <property type="match status" value="1"/>
</dbReference>
<keyword evidence="4" id="KW-1185">Reference proteome</keyword>
<feature type="compositionally biased region" description="Polar residues" evidence="1">
    <location>
        <begin position="1"/>
        <end position="12"/>
    </location>
</feature>
<protein>
    <recommendedName>
        <fullName evidence="2">HAT C-terminal dimerisation domain-containing protein</fullName>
    </recommendedName>
</protein>
<evidence type="ECO:0000256" key="1">
    <source>
        <dbReference type="SAM" id="MobiDB-lite"/>
    </source>
</evidence>
<dbReference type="EMBL" id="BAABME010002101">
    <property type="protein sequence ID" value="GAA0153020.1"/>
    <property type="molecule type" value="Genomic_DNA"/>
</dbReference>
<feature type="region of interest" description="Disordered" evidence="1">
    <location>
        <begin position="1"/>
        <end position="21"/>
    </location>
</feature>
<accession>A0AAV3PRR1</accession>
<name>A0AAV3PRR1_LITER</name>
<comment type="caution">
    <text evidence="3">The sequence shown here is derived from an EMBL/GenBank/DDBJ whole genome shotgun (WGS) entry which is preliminary data.</text>
</comment>
<dbReference type="GO" id="GO:0046983">
    <property type="term" value="F:protein dimerization activity"/>
    <property type="evidence" value="ECO:0007669"/>
    <property type="project" value="InterPro"/>
</dbReference>
<dbReference type="Proteomes" id="UP001454036">
    <property type="component" value="Unassembled WGS sequence"/>
</dbReference>
<evidence type="ECO:0000313" key="3">
    <source>
        <dbReference type="EMBL" id="GAA0153020.1"/>
    </source>
</evidence>
<feature type="domain" description="HAT C-terminal dimerisation" evidence="2">
    <location>
        <begin position="60"/>
        <end position="90"/>
    </location>
</feature>